<keyword evidence="2" id="KW-1185">Reference proteome</keyword>
<evidence type="ECO:0000313" key="2">
    <source>
        <dbReference type="Proteomes" id="UP001497644"/>
    </source>
</evidence>
<sequence length="68" mass="7516">MIASASIPRDINEPTIDNARIIFGATKPPRKTNPVYGQVRYADRVALAHWHTHHDSTVVPPSGYSHSP</sequence>
<dbReference type="AlphaFoldDB" id="A0AAV2NYA1"/>
<organism evidence="1 2">
    <name type="scientific">Lasius platythorax</name>
    <dbReference type="NCBI Taxonomy" id="488582"/>
    <lineage>
        <taxon>Eukaryota</taxon>
        <taxon>Metazoa</taxon>
        <taxon>Ecdysozoa</taxon>
        <taxon>Arthropoda</taxon>
        <taxon>Hexapoda</taxon>
        <taxon>Insecta</taxon>
        <taxon>Pterygota</taxon>
        <taxon>Neoptera</taxon>
        <taxon>Endopterygota</taxon>
        <taxon>Hymenoptera</taxon>
        <taxon>Apocrita</taxon>
        <taxon>Aculeata</taxon>
        <taxon>Formicoidea</taxon>
        <taxon>Formicidae</taxon>
        <taxon>Formicinae</taxon>
        <taxon>Lasius</taxon>
        <taxon>Lasius</taxon>
    </lineage>
</organism>
<dbReference type="Proteomes" id="UP001497644">
    <property type="component" value="Chromosome 5"/>
</dbReference>
<proteinExistence type="predicted"/>
<name>A0AAV2NYA1_9HYME</name>
<dbReference type="EMBL" id="OZ034828">
    <property type="protein sequence ID" value="CAL1684343.1"/>
    <property type="molecule type" value="Genomic_DNA"/>
</dbReference>
<accession>A0AAV2NYA1</accession>
<evidence type="ECO:0000313" key="1">
    <source>
        <dbReference type="EMBL" id="CAL1684343.1"/>
    </source>
</evidence>
<gene>
    <name evidence="1" type="ORF">LPLAT_LOCUS9990</name>
</gene>
<reference evidence="1" key="1">
    <citation type="submission" date="2024-04" db="EMBL/GenBank/DDBJ databases">
        <authorList>
            <consortium name="Molecular Ecology Group"/>
        </authorList>
    </citation>
    <scope>NUCLEOTIDE SEQUENCE</scope>
</reference>
<protein>
    <submittedName>
        <fullName evidence="1">Uncharacterized protein</fullName>
    </submittedName>
</protein>